<dbReference type="Proteomes" id="UP000234331">
    <property type="component" value="Unassembled WGS sequence"/>
</dbReference>
<evidence type="ECO:0000256" key="1">
    <source>
        <dbReference type="SAM" id="MobiDB-lite"/>
    </source>
</evidence>
<name>A0A2I2KT13_9ACTN</name>
<sequence length="57" mass="5653">MRAHGTSAAPNGPTGGIQPSRGHHGGIAASQARSAVGLTVTEVAAPDACLALTRHRI</sequence>
<gene>
    <name evidence="2" type="ORF">FRACA_2790008</name>
</gene>
<evidence type="ECO:0000313" key="2">
    <source>
        <dbReference type="EMBL" id="SNQ48779.1"/>
    </source>
</evidence>
<keyword evidence="3" id="KW-1185">Reference proteome</keyword>
<evidence type="ECO:0000313" key="3">
    <source>
        <dbReference type="Proteomes" id="UP000234331"/>
    </source>
</evidence>
<organism evidence="2 3">
    <name type="scientific">Frankia canadensis</name>
    <dbReference type="NCBI Taxonomy" id="1836972"/>
    <lineage>
        <taxon>Bacteria</taxon>
        <taxon>Bacillati</taxon>
        <taxon>Actinomycetota</taxon>
        <taxon>Actinomycetes</taxon>
        <taxon>Frankiales</taxon>
        <taxon>Frankiaceae</taxon>
        <taxon>Frankia</taxon>
    </lineage>
</organism>
<reference evidence="2 3" key="1">
    <citation type="submission" date="2017-06" db="EMBL/GenBank/DDBJ databases">
        <authorList>
            <person name="Kim H.J."/>
            <person name="Triplett B.A."/>
        </authorList>
    </citation>
    <scope>NUCLEOTIDE SEQUENCE [LARGE SCALE GENOMIC DNA]</scope>
    <source>
        <strain evidence="2">FRACA_ARgP5</strain>
    </source>
</reference>
<dbReference type="EMBL" id="FZMO01000200">
    <property type="protein sequence ID" value="SNQ48779.1"/>
    <property type="molecule type" value="Genomic_DNA"/>
</dbReference>
<proteinExistence type="predicted"/>
<dbReference type="AlphaFoldDB" id="A0A2I2KT13"/>
<accession>A0A2I2KT13</accession>
<feature type="region of interest" description="Disordered" evidence="1">
    <location>
        <begin position="1"/>
        <end position="33"/>
    </location>
</feature>
<protein>
    <submittedName>
        <fullName evidence="2">Uncharacterized protein</fullName>
    </submittedName>
</protein>